<dbReference type="GeneID" id="70290912"/>
<proteinExistence type="predicted"/>
<feature type="coiled-coil region" evidence="1">
    <location>
        <begin position="85"/>
        <end position="112"/>
    </location>
</feature>
<protein>
    <submittedName>
        <fullName evidence="2">Uncharacterized protein</fullName>
    </submittedName>
</protein>
<dbReference type="RefSeq" id="XP_046113559.1">
    <property type="nucleotide sequence ID" value="XM_046260009.1"/>
</dbReference>
<comment type="caution">
    <text evidence="2">The sequence shown here is derived from an EMBL/GenBank/DDBJ whole genome shotgun (WGS) entry which is preliminary data.</text>
</comment>
<organism evidence="2 3">
    <name type="scientific">Emericellopsis atlantica</name>
    <dbReference type="NCBI Taxonomy" id="2614577"/>
    <lineage>
        <taxon>Eukaryota</taxon>
        <taxon>Fungi</taxon>
        <taxon>Dikarya</taxon>
        <taxon>Ascomycota</taxon>
        <taxon>Pezizomycotina</taxon>
        <taxon>Sordariomycetes</taxon>
        <taxon>Hypocreomycetidae</taxon>
        <taxon>Hypocreales</taxon>
        <taxon>Bionectriaceae</taxon>
        <taxon>Emericellopsis</taxon>
    </lineage>
</organism>
<dbReference type="Proteomes" id="UP000887229">
    <property type="component" value="Unassembled WGS sequence"/>
</dbReference>
<keyword evidence="1" id="KW-0175">Coiled coil</keyword>
<accession>A0A9P7ZDM3</accession>
<sequence length="198" mass="22523">MARRAIDVGHKVPKTRFLACTERRYPTMRSSIRAQEFPSQLLQGKCSRAAGRSEIDTWACTALSDVNIADASGFDQCPSPLGTDYRDQRLRNAELERDVQELREKVDEEVHKRRVVDFDRELAIDALREKTEEVRQRDETIDAQNALLSLAWADAQDLASSHQSTQDALQLLKEYIEGILASTPDPELNANKKRRHCS</sequence>
<dbReference type="OrthoDB" id="10298209at2759"/>
<evidence type="ECO:0000256" key="1">
    <source>
        <dbReference type="SAM" id="Coils"/>
    </source>
</evidence>
<name>A0A9P7ZDM3_9HYPO</name>
<reference evidence="2" key="1">
    <citation type="journal article" date="2021" name="IMA Fungus">
        <title>Genomic characterization of three marine fungi, including Emericellopsis atlantica sp. nov. with signatures of a generalist lifestyle and marine biomass degradation.</title>
        <authorList>
            <person name="Hagestad O.C."/>
            <person name="Hou L."/>
            <person name="Andersen J.H."/>
            <person name="Hansen E.H."/>
            <person name="Altermark B."/>
            <person name="Li C."/>
            <person name="Kuhnert E."/>
            <person name="Cox R.J."/>
            <person name="Crous P.W."/>
            <person name="Spatafora J.W."/>
            <person name="Lail K."/>
            <person name="Amirebrahimi M."/>
            <person name="Lipzen A."/>
            <person name="Pangilinan J."/>
            <person name="Andreopoulos W."/>
            <person name="Hayes R.D."/>
            <person name="Ng V."/>
            <person name="Grigoriev I.V."/>
            <person name="Jackson S.A."/>
            <person name="Sutton T.D.S."/>
            <person name="Dobson A.D.W."/>
            <person name="Rama T."/>
        </authorList>
    </citation>
    <scope>NUCLEOTIDE SEQUENCE</scope>
    <source>
        <strain evidence="2">TS7</strain>
    </source>
</reference>
<keyword evidence="3" id="KW-1185">Reference proteome</keyword>
<dbReference type="EMBL" id="MU251297">
    <property type="protein sequence ID" value="KAG9249635.1"/>
    <property type="molecule type" value="Genomic_DNA"/>
</dbReference>
<dbReference type="AlphaFoldDB" id="A0A9P7ZDM3"/>
<evidence type="ECO:0000313" key="2">
    <source>
        <dbReference type="EMBL" id="KAG9249635.1"/>
    </source>
</evidence>
<gene>
    <name evidence="2" type="ORF">F5Z01DRAFT_472758</name>
</gene>
<evidence type="ECO:0000313" key="3">
    <source>
        <dbReference type="Proteomes" id="UP000887229"/>
    </source>
</evidence>